<gene>
    <name evidence="1" type="ORF">LARSCL_LOCUS9990</name>
</gene>
<dbReference type="AlphaFoldDB" id="A0AAV2A473"/>
<accession>A0AAV2A473</accession>
<sequence length="84" mass="9499">MLTEKCLESGRSMVLLQLHFGCRIGFILENKSWNDDVDASRFNLRPINFLKGGIGDTMYGTCVIDFNSIGKYRANLVSCLKLLH</sequence>
<protein>
    <submittedName>
        <fullName evidence="1">Uncharacterized protein</fullName>
    </submittedName>
</protein>
<dbReference type="Proteomes" id="UP001497382">
    <property type="component" value="Unassembled WGS sequence"/>
</dbReference>
<reference evidence="1 2" key="1">
    <citation type="submission" date="2024-04" db="EMBL/GenBank/DDBJ databases">
        <authorList>
            <person name="Rising A."/>
            <person name="Reimegard J."/>
            <person name="Sonavane S."/>
            <person name="Akerstrom W."/>
            <person name="Nylinder S."/>
            <person name="Hedman E."/>
            <person name="Kallberg Y."/>
        </authorList>
    </citation>
    <scope>NUCLEOTIDE SEQUENCE [LARGE SCALE GENOMIC DNA]</scope>
</reference>
<organism evidence="1 2">
    <name type="scientific">Larinioides sclopetarius</name>
    <dbReference type="NCBI Taxonomy" id="280406"/>
    <lineage>
        <taxon>Eukaryota</taxon>
        <taxon>Metazoa</taxon>
        <taxon>Ecdysozoa</taxon>
        <taxon>Arthropoda</taxon>
        <taxon>Chelicerata</taxon>
        <taxon>Arachnida</taxon>
        <taxon>Araneae</taxon>
        <taxon>Araneomorphae</taxon>
        <taxon>Entelegynae</taxon>
        <taxon>Araneoidea</taxon>
        <taxon>Araneidae</taxon>
        <taxon>Larinioides</taxon>
    </lineage>
</organism>
<evidence type="ECO:0000313" key="2">
    <source>
        <dbReference type="Proteomes" id="UP001497382"/>
    </source>
</evidence>
<evidence type="ECO:0000313" key="1">
    <source>
        <dbReference type="EMBL" id="CAL1278782.1"/>
    </source>
</evidence>
<keyword evidence="2" id="KW-1185">Reference proteome</keyword>
<dbReference type="EMBL" id="CAXIEN010000116">
    <property type="protein sequence ID" value="CAL1278782.1"/>
    <property type="molecule type" value="Genomic_DNA"/>
</dbReference>
<name>A0AAV2A473_9ARAC</name>
<proteinExistence type="predicted"/>
<comment type="caution">
    <text evidence="1">The sequence shown here is derived from an EMBL/GenBank/DDBJ whole genome shotgun (WGS) entry which is preliminary data.</text>
</comment>